<organism evidence="3 4">
    <name type="scientific">Rubrobacter xylanophilus</name>
    <dbReference type="NCBI Taxonomy" id="49319"/>
    <lineage>
        <taxon>Bacteria</taxon>
        <taxon>Bacillati</taxon>
        <taxon>Actinomycetota</taxon>
        <taxon>Rubrobacteria</taxon>
        <taxon>Rubrobacterales</taxon>
        <taxon>Rubrobacteraceae</taxon>
        <taxon>Rubrobacter</taxon>
    </lineage>
</organism>
<dbReference type="InterPro" id="IPR025196">
    <property type="entry name" value="DUF4126"/>
</dbReference>
<dbReference type="Pfam" id="PF13548">
    <property type="entry name" value="DUF4126"/>
    <property type="match status" value="1"/>
</dbReference>
<evidence type="ECO:0000256" key="1">
    <source>
        <dbReference type="SAM" id="Phobius"/>
    </source>
</evidence>
<protein>
    <recommendedName>
        <fullName evidence="2">DUF4126 domain-containing protein</fullName>
    </recommendedName>
</protein>
<evidence type="ECO:0000313" key="3">
    <source>
        <dbReference type="EMBL" id="BBL78199.1"/>
    </source>
</evidence>
<feature type="transmembrane region" description="Helical" evidence="1">
    <location>
        <begin position="151"/>
        <end position="179"/>
    </location>
</feature>
<name>A0A510HE51_9ACTN</name>
<reference evidence="3" key="1">
    <citation type="journal article" date="2019" name="Microbiol. Resour. Announc.">
        <title>Complete Genome Sequence of Rubrobacter xylanophilus Strain AA3-22, Isolated from Arima Onsen in Japan.</title>
        <authorList>
            <person name="Tomariguchi N."/>
            <person name="Miyazaki K."/>
        </authorList>
    </citation>
    <scope>NUCLEOTIDE SEQUENCE [LARGE SCALE GENOMIC DNA]</scope>
    <source>
        <strain evidence="3">AA3-22</strain>
    </source>
</reference>
<keyword evidence="1" id="KW-1133">Transmembrane helix</keyword>
<evidence type="ECO:0000259" key="2">
    <source>
        <dbReference type="Pfam" id="PF13548"/>
    </source>
</evidence>
<feature type="transmembrane region" description="Helical" evidence="1">
    <location>
        <begin position="109"/>
        <end position="129"/>
    </location>
</feature>
<dbReference type="AlphaFoldDB" id="A0A510HE51"/>
<dbReference type="EMBL" id="AP019791">
    <property type="protein sequence ID" value="BBL78199.1"/>
    <property type="molecule type" value="Genomic_DNA"/>
</dbReference>
<feature type="domain" description="DUF4126" evidence="2">
    <location>
        <begin position="17"/>
        <end position="183"/>
    </location>
</feature>
<proteinExistence type="predicted"/>
<sequence>MLYGIIPRMEILISAGVAAGLAAAAGMRAFLPLAVVALFAQLGFLELSGPAEEYLAGWGMVGGLAALAVLEVVLEKVRGLYRALNAVQVPVRAASGAVLSYAAAGAEALGWLAVGAVVAGGVALLRAWLRPPAAEPAAGVSPWFMSAAEDVVSLVGGGLAIFVPFVSSLLVAFLLLFFYRVRRRRSRKYGGLRILGD</sequence>
<evidence type="ECO:0000313" key="4">
    <source>
        <dbReference type="Proteomes" id="UP000318065"/>
    </source>
</evidence>
<accession>A0A510HE51</accession>
<keyword evidence="1" id="KW-0472">Membrane</keyword>
<gene>
    <name evidence="3" type="ORF">RxyAA322_00530</name>
</gene>
<feature type="transmembrane region" description="Helical" evidence="1">
    <location>
        <begin position="55"/>
        <end position="74"/>
    </location>
</feature>
<keyword evidence="1" id="KW-0812">Transmembrane</keyword>
<keyword evidence="4" id="KW-1185">Reference proteome</keyword>
<dbReference type="Proteomes" id="UP000318065">
    <property type="component" value="Chromosome"/>
</dbReference>